<feature type="domain" description="Colicin D immunity protein" evidence="1">
    <location>
        <begin position="1"/>
        <end position="86"/>
    </location>
</feature>
<dbReference type="SUPFAM" id="SSF101125">
    <property type="entry name" value="Colicin D immunity protein"/>
    <property type="match status" value="1"/>
</dbReference>
<organism evidence="2 3">
    <name type="scientific">Vibrio gazogenes</name>
    <dbReference type="NCBI Taxonomy" id="687"/>
    <lineage>
        <taxon>Bacteria</taxon>
        <taxon>Pseudomonadati</taxon>
        <taxon>Pseudomonadota</taxon>
        <taxon>Gammaproteobacteria</taxon>
        <taxon>Vibrionales</taxon>
        <taxon>Vibrionaceae</taxon>
        <taxon>Vibrio</taxon>
    </lineage>
</organism>
<dbReference type="Proteomes" id="UP000196708">
    <property type="component" value="Chromosome 2"/>
</dbReference>
<dbReference type="GO" id="GO:0015643">
    <property type="term" value="F:toxic substance binding"/>
    <property type="evidence" value="ECO:0007669"/>
    <property type="project" value="InterPro"/>
</dbReference>
<reference evidence="2 3" key="1">
    <citation type="submission" date="2016-12" db="EMBL/GenBank/DDBJ databases">
        <authorList>
            <person name="Song W.-J."/>
            <person name="Kurnit D.M."/>
        </authorList>
    </citation>
    <scope>NUCLEOTIDE SEQUENCE [LARGE SCALE GENOMIC DNA]</scope>
    <source>
        <strain evidence="2 3">ATCC 43942</strain>
    </source>
</reference>
<dbReference type="OrthoDB" id="8595941at2"/>
<sequence length="89" mass="10467">MSITVLALARAFSAERLTADEFSNAYMELWKFERDSNLLQEDESSLSECLSSIFCITDLYNPKFDREEYELDEEQLRVKVAELIEKFKL</sequence>
<dbReference type="RefSeq" id="WP_021021966.1">
    <property type="nucleotide sequence ID" value="NZ_CP018836.1"/>
</dbReference>
<dbReference type="KEGG" id="vga:BSQ33_19445"/>
<dbReference type="InterPro" id="IPR015287">
    <property type="entry name" value="Colicin_D_immunity_dom"/>
</dbReference>
<evidence type="ECO:0000313" key="2">
    <source>
        <dbReference type="EMBL" id="ASA57892.1"/>
    </source>
</evidence>
<proteinExistence type="predicted"/>
<dbReference type="EMBL" id="CP018836">
    <property type="protein sequence ID" value="ASA57892.1"/>
    <property type="molecule type" value="Genomic_DNA"/>
</dbReference>
<evidence type="ECO:0000313" key="3">
    <source>
        <dbReference type="Proteomes" id="UP000196708"/>
    </source>
</evidence>
<dbReference type="Gene3D" id="1.20.120.650">
    <property type="entry name" value="Colicin D"/>
    <property type="match status" value="1"/>
</dbReference>
<dbReference type="GO" id="GO:0030153">
    <property type="term" value="P:bacteriocin immunity"/>
    <property type="evidence" value="ECO:0007669"/>
    <property type="project" value="InterPro"/>
</dbReference>
<dbReference type="AlphaFoldDB" id="A0A1Z2SL31"/>
<name>A0A1Z2SL31_VIBGA</name>
<protein>
    <submittedName>
        <fullName evidence="2">Colicin immunity protein</fullName>
    </submittedName>
</protein>
<accession>A0A1Z2SL31</accession>
<evidence type="ECO:0000259" key="1">
    <source>
        <dbReference type="Pfam" id="PF09204"/>
    </source>
</evidence>
<gene>
    <name evidence="2" type="ORF">BSQ33_19445</name>
</gene>
<dbReference type="InterPro" id="IPR036471">
    <property type="entry name" value="Colicin_D_sf"/>
</dbReference>
<dbReference type="Pfam" id="PF09204">
    <property type="entry name" value="Colicin_immun"/>
    <property type="match status" value="1"/>
</dbReference>